<keyword evidence="2" id="KW-1185">Reference proteome</keyword>
<sequence>MDVELHCPYWPETFAQDYLRLGYWGNHTFASMLATQASQRPTHTALVDGELRLSYAELDRRVGLLADGLCSGGTLVIARQPSSVECFEIIRRESITHTALVPTQALLWIELEAVDDSHREP</sequence>
<dbReference type="EMBL" id="JBHLSS010000045">
    <property type="protein sequence ID" value="MFC0709460.1"/>
    <property type="molecule type" value="Genomic_DNA"/>
</dbReference>
<evidence type="ECO:0000313" key="2">
    <source>
        <dbReference type="Proteomes" id="UP001589891"/>
    </source>
</evidence>
<evidence type="ECO:0008006" key="3">
    <source>
        <dbReference type="Google" id="ProtNLM"/>
    </source>
</evidence>
<dbReference type="RefSeq" id="WP_376944495.1">
    <property type="nucleotide sequence ID" value="NZ_CP171449.1"/>
</dbReference>
<name>A0ABV6SIV9_AZOPA</name>
<organism evidence="1 2">
    <name type="scientific">Azorhizophilus paspali</name>
    <name type="common">Azotobacter paspali</name>
    <dbReference type="NCBI Taxonomy" id="69963"/>
    <lineage>
        <taxon>Bacteria</taxon>
        <taxon>Pseudomonadati</taxon>
        <taxon>Pseudomonadota</taxon>
        <taxon>Gammaproteobacteria</taxon>
        <taxon>Pseudomonadales</taxon>
        <taxon>Pseudomonadaceae</taxon>
        <taxon>Azorhizophilus</taxon>
    </lineage>
</organism>
<dbReference type="Proteomes" id="UP001589891">
    <property type="component" value="Unassembled WGS sequence"/>
</dbReference>
<proteinExistence type="predicted"/>
<dbReference type="SUPFAM" id="SSF56801">
    <property type="entry name" value="Acetyl-CoA synthetase-like"/>
    <property type="match status" value="2"/>
</dbReference>
<comment type="caution">
    <text evidence="1">The sequence shown here is derived from an EMBL/GenBank/DDBJ whole genome shotgun (WGS) entry which is preliminary data.</text>
</comment>
<dbReference type="Gene3D" id="3.40.50.12780">
    <property type="entry name" value="N-terminal domain of ligase-like"/>
    <property type="match status" value="2"/>
</dbReference>
<accession>A0ABV6SIV9</accession>
<protein>
    <recommendedName>
        <fullName evidence="3">AMP-dependent synthetase/ligase domain-containing protein</fullName>
    </recommendedName>
</protein>
<dbReference type="InterPro" id="IPR042099">
    <property type="entry name" value="ANL_N_sf"/>
</dbReference>
<reference evidence="1 2" key="1">
    <citation type="submission" date="2024-09" db="EMBL/GenBank/DDBJ databases">
        <authorList>
            <person name="Sun Q."/>
            <person name="Mori K."/>
        </authorList>
    </citation>
    <scope>NUCLEOTIDE SEQUENCE [LARGE SCALE GENOMIC DNA]</scope>
    <source>
        <strain evidence="1 2">NCAIM B.01794</strain>
    </source>
</reference>
<evidence type="ECO:0000313" key="1">
    <source>
        <dbReference type="EMBL" id="MFC0709460.1"/>
    </source>
</evidence>
<gene>
    <name evidence="1" type="ORF">ACFFGX_07580</name>
</gene>